<organism evidence="4 5">
    <name type="scientific">Brassica oleracea var. oleracea</name>
    <dbReference type="NCBI Taxonomy" id="109376"/>
    <lineage>
        <taxon>Eukaryota</taxon>
        <taxon>Viridiplantae</taxon>
        <taxon>Streptophyta</taxon>
        <taxon>Embryophyta</taxon>
        <taxon>Tracheophyta</taxon>
        <taxon>Spermatophyta</taxon>
        <taxon>Magnoliopsida</taxon>
        <taxon>eudicotyledons</taxon>
        <taxon>Gunneridae</taxon>
        <taxon>Pentapetalae</taxon>
        <taxon>rosids</taxon>
        <taxon>malvids</taxon>
        <taxon>Brassicales</taxon>
        <taxon>Brassicaceae</taxon>
        <taxon>Brassiceae</taxon>
        <taxon>Brassica</taxon>
    </lineage>
</organism>
<name>A0A0D3BZ45_BRAOL</name>
<dbReference type="Proteomes" id="UP000032141">
    <property type="component" value="Chromosome C4"/>
</dbReference>
<dbReference type="PANTHER" id="PTHR45023:SF4">
    <property type="entry name" value="GLYCINE-RICH PROTEIN-RELATED"/>
    <property type="match status" value="1"/>
</dbReference>
<dbReference type="EnsemblPlants" id="Bo4g133450.1">
    <property type="protein sequence ID" value="Bo4g133450.1"/>
    <property type="gene ID" value="Bo4g133450"/>
</dbReference>
<feature type="transmembrane region" description="Helical" evidence="2">
    <location>
        <begin position="383"/>
        <end position="401"/>
    </location>
</feature>
<evidence type="ECO:0000313" key="4">
    <source>
        <dbReference type="EnsemblPlants" id="Bo4g133450.1"/>
    </source>
</evidence>
<evidence type="ECO:0000313" key="5">
    <source>
        <dbReference type="Proteomes" id="UP000032141"/>
    </source>
</evidence>
<dbReference type="PANTHER" id="PTHR45023">
    <property type="match status" value="1"/>
</dbReference>
<evidence type="ECO:0000256" key="2">
    <source>
        <dbReference type="SAM" id="Phobius"/>
    </source>
</evidence>
<keyword evidence="2" id="KW-1133">Transmembrane helix</keyword>
<keyword evidence="5" id="KW-1185">Reference proteome</keyword>
<dbReference type="OMA" id="EYFAETP"/>
<evidence type="ECO:0000256" key="1">
    <source>
        <dbReference type="SAM" id="MobiDB-lite"/>
    </source>
</evidence>
<dbReference type="Gramene" id="Bo4g133450.1">
    <property type="protein sequence ID" value="Bo4g133450.1"/>
    <property type="gene ID" value="Bo4g133450"/>
</dbReference>
<dbReference type="HOGENOM" id="CLU_012390_9_0_1"/>
<feature type="compositionally biased region" description="Low complexity" evidence="1">
    <location>
        <begin position="9"/>
        <end position="22"/>
    </location>
</feature>
<dbReference type="PROSITE" id="PS50090">
    <property type="entry name" value="MYB_LIKE"/>
    <property type="match status" value="1"/>
</dbReference>
<sequence>MNIGASNIPPFSSQQSEAPSPQEDTPAQRRERRKWSPADDEVLISAWLNTSKDTIVGNDQKGGTFWERVGEYFAETPHAKASGDRRMHLNCKQRWHKINDLTNKFCGAFAAAERQQSSGQGENDVLKAAHDIFYSDYNIKFNLEHAWCVLSVNVDDHQIRPEGIKAAKARRNNGSGKALDDYKTIWEIKKEDLAMKEKLSKLAILDTLLSKKEPLTEFEDVVKNKLLHYSQPSQSDTFGGHTVSSGYDETADLIRRDQEEIRDNIAEQVHYPPQPEVEFGIPQICYCGRLPLLASSHSRNHPSRLYYTCANVDDGDCHVWKWWDVAVMEEMKARDLHTLELAQKVDSLTLMGDYVTEQKVAKLEEMVSKLSNKNPVFTNRFEMVVAFMVVVLVVMGMMVMFK</sequence>
<proteinExistence type="predicted"/>
<accession>A0A0D3BZ45</accession>
<keyword evidence="2" id="KW-0472">Membrane</keyword>
<evidence type="ECO:0000259" key="3">
    <source>
        <dbReference type="PROSITE" id="PS50090"/>
    </source>
</evidence>
<keyword evidence="2" id="KW-0812">Transmembrane</keyword>
<dbReference type="AlphaFoldDB" id="A0A0D3BZ45"/>
<feature type="domain" description="Myb-like" evidence="3">
    <location>
        <begin position="27"/>
        <end position="99"/>
    </location>
</feature>
<feature type="region of interest" description="Disordered" evidence="1">
    <location>
        <begin position="1"/>
        <end position="37"/>
    </location>
</feature>
<protein>
    <recommendedName>
        <fullName evidence="3">Myb-like domain-containing protein</fullName>
    </recommendedName>
</protein>
<reference evidence="4 5" key="1">
    <citation type="journal article" date="2014" name="Genome Biol.">
        <title>Transcriptome and methylome profiling reveals relics of genome dominance in the mesopolyploid Brassica oleracea.</title>
        <authorList>
            <person name="Parkin I.A."/>
            <person name="Koh C."/>
            <person name="Tang H."/>
            <person name="Robinson S.J."/>
            <person name="Kagale S."/>
            <person name="Clarke W.E."/>
            <person name="Town C.D."/>
            <person name="Nixon J."/>
            <person name="Krishnakumar V."/>
            <person name="Bidwell S.L."/>
            <person name="Denoeud F."/>
            <person name="Belcram H."/>
            <person name="Links M.G."/>
            <person name="Just J."/>
            <person name="Clarke C."/>
            <person name="Bender T."/>
            <person name="Huebert T."/>
            <person name="Mason A.S."/>
            <person name="Pires J.C."/>
            <person name="Barker G."/>
            <person name="Moore J."/>
            <person name="Walley P.G."/>
            <person name="Manoli S."/>
            <person name="Batley J."/>
            <person name="Edwards D."/>
            <person name="Nelson M.N."/>
            <person name="Wang X."/>
            <person name="Paterson A.H."/>
            <person name="King G."/>
            <person name="Bancroft I."/>
            <person name="Chalhoub B."/>
            <person name="Sharpe A.G."/>
        </authorList>
    </citation>
    <scope>NUCLEOTIDE SEQUENCE</scope>
    <source>
        <strain evidence="4 5">cv. TO1000</strain>
    </source>
</reference>
<feature type="compositionally biased region" description="Basic and acidic residues" evidence="1">
    <location>
        <begin position="26"/>
        <end position="37"/>
    </location>
</feature>
<reference evidence="4" key="2">
    <citation type="submission" date="2015-03" db="UniProtKB">
        <authorList>
            <consortium name="EnsemblPlants"/>
        </authorList>
    </citation>
    <scope>IDENTIFICATION</scope>
</reference>
<dbReference type="InterPro" id="IPR001005">
    <property type="entry name" value="SANT/Myb"/>
</dbReference>